<organism evidence="4">
    <name type="scientific">Gongylonema pulchrum</name>
    <dbReference type="NCBI Taxonomy" id="637853"/>
    <lineage>
        <taxon>Eukaryota</taxon>
        <taxon>Metazoa</taxon>
        <taxon>Ecdysozoa</taxon>
        <taxon>Nematoda</taxon>
        <taxon>Chromadorea</taxon>
        <taxon>Rhabditida</taxon>
        <taxon>Spirurina</taxon>
        <taxon>Spiruromorpha</taxon>
        <taxon>Spiruroidea</taxon>
        <taxon>Gongylonematidae</taxon>
        <taxon>Gongylonema</taxon>
    </lineage>
</organism>
<evidence type="ECO:0000313" key="2">
    <source>
        <dbReference type="EMBL" id="VDK53536.1"/>
    </source>
</evidence>
<feature type="region of interest" description="Disordered" evidence="1">
    <location>
        <begin position="88"/>
        <end position="140"/>
    </location>
</feature>
<name>A0A183DBP7_9BILA</name>
<feature type="region of interest" description="Disordered" evidence="1">
    <location>
        <begin position="31"/>
        <end position="68"/>
    </location>
</feature>
<reference evidence="4" key="1">
    <citation type="submission" date="2016-06" db="UniProtKB">
        <authorList>
            <consortium name="WormBaseParasite"/>
        </authorList>
    </citation>
    <scope>IDENTIFICATION</scope>
</reference>
<proteinExistence type="predicted"/>
<feature type="compositionally biased region" description="Polar residues" evidence="1">
    <location>
        <begin position="94"/>
        <end position="110"/>
    </location>
</feature>
<evidence type="ECO:0000313" key="4">
    <source>
        <dbReference type="WBParaSite" id="GPUH_0000614601-mRNA-1"/>
    </source>
</evidence>
<keyword evidence="3" id="KW-1185">Reference proteome</keyword>
<dbReference type="EMBL" id="UYRT01013946">
    <property type="protein sequence ID" value="VDK53536.1"/>
    <property type="molecule type" value="Genomic_DNA"/>
</dbReference>
<gene>
    <name evidence="2" type="ORF">GPUH_LOCUS6137</name>
</gene>
<dbReference type="OrthoDB" id="6159439at2759"/>
<dbReference type="Proteomes" id="UP000271098">
    <property type="component" value="Unassembled WGS sequence"/>
</dbReference>
<evidence type="ECO:0000313" key="3">
    <source>
        <dbReference type="Proteomes" id="UP000271098"/>
    </source>
</evidence>
<protein>
    <submittedName>
        <fullName evidence="2 4">Uncharacterized protein</fullName>
    </submittedName>
</protein>
<accession>A0A183DBP7</accession>
<sequence length="193" mass="21140">MPRASLNFSVERLIDHPPSWLQCHQLQATTSSQGSSHWASGARPTIPGLKRPSTFGSSERFSQSHHRDKNATFNREFCADGLGEQPEQAMDASALSQNAGIQGSTGSSRNLPKHAENANFYSPSRQEARDNPLSVHQRPSVCLSGPSPQTLSYFDVLLPHVQVILISAAKASKLLFLKFIFIILCPFNSALLL</sequence>
<dbReference type="WBParaSite" id="GPUH_0000614601-mRNA-1">
    <property type="protein sequence ID" value="GPUH_0000614601-mRNA-1"/>
    <property type="gene ID" value="GPUH_0000614601"/>
</dbReference>
<reference evidence="2 3" key="2">
    <citation type="submission" date="2018-11" db="EMBL/GenBank/DDBJ databases">
        <authorList>
            <consortium name="Pathogen Informatics"/>
        </authorList>
    </citation>
    <scope>NUCLEOTIDE SEQUENCE [LARGE SCALE GENOMIC DNA]</scope>
</reference>
<dbReference type="AlphaFoldDB" id="A0A183DBP7"/>
<evidence type="ECO:0000256" key="1">
    <source>
        <dbReference type="SAM" id="MobiDB-lite"/>
    </source>
</evidence>